<gene>
    <name evidence="2" type="ORF">NCTC12151_00974</name>
</gene>
<dbReference type="Proteomes" id="UP000249005">
    <property type="component" value="Chromosome 1"/>
</dbReference>
<dbReference type="EMBL" id="LS483470">
    <property type="protein sequence ID" value="SQI37024.1"/>
    <property type="molecule type" value="Genomic_DNA"/>
</dbReference>
<keyword evidence="3" id="KW-1185">Reference proteome</keyword>
<reference evidence="2 3" key="1">
    <citation type="submission" date="2018-06" db="EMBL/GenBank/DDBJ databases">
        <authorList>
            <consortium name="Pathogen Informatics"/>
            <person name="Doyle S."/>
        </authorList>
    </citation>
    <scope>NUCLEOTIDE SEQUENCE [LARGE SCALE GENOMIC DNA]</scope>
    <source>
        <strain evidence="2 3">NCTC12151</strain>
    </source>
</reference>
<evidence type="ECO:0000313" key="3">
    <source>
        <dbReference type="Proteomes" id="UP000249005"/>
    </source>
</evidence>
<evidence type="ECO:0000256" key="1">
    <source>
        <dbReference type="SAM" id="SignalP"/>
    </source>
</evidence>
<evidence type="ECO:0008006" key="4">
    <source>
        <dbReference type="Google" id="ProtNLM"/>
    </source>
</evidence>
<name>A0A2X4XK70_9GAMM</name>
<sequence length="479" mass="54308">MTMAFTSNLLLASALLLFGFPAQAEIYYKYSRQEGGNAAVYRETTDYITTEGHHGRRDKVIAILPEIDWNKDFDKLRSVDLSMLQEKWLRQDRDDFSNEDDECYGYITNGSHIIRAGKIVRNSFDAPIVDVASFRAFGRFAADKDSLYFDGVRTDDNTGEKRVNMAALKAVANNTTMLTDGHSLYVKGRWQGSASRFTALAQKPWRKSGSLDDSVWKWKSKCPQSPQGAFDVIARTDSGLLINGEPIDADPDSFKIVRWMPNALLVYRDKNGIRRYVFGKGKMNETLVEQQPIDCSRAFELRADKVTWQKQRATKRGGDCVVETLSGVDPELFRLVTERVAQYQDRLYVATETKFGEKQLEVITLDKPDLVINKHLNAGNRYGYLVRDFYGLDKRKMVFVFATSGPMVVLTNNSYPNGVFAHDERYVYIFDDYGQLHRHETANPESVWIRGGRLATAEGFYSSSNGAFSPHAKNADDVP</sequence>
<feature type="chain" id="PRO_5016050812" description="DKNYY family" evidence="1">
    <location>
        <begin position="25"/>
        <end position="479"/>
    </location>
</feature>
<protein>
    <recommendedName>
        <fullName evidence="4">DKNYY family</fullName>
    </recommendedName>
</protein>
<evidence type="ECO:0000313" key="2">
    <source>
        <dbReference type="EMBL" id="SQI37024.1"/>
    </source>
</evidence>
<dbReference type="KEGG" id="lri:NCTC12151_00974"/>
<feature type="signal peptide" evidence="1">
    <location>
        <begin position="1"/>
        <end position="24"/>
    </location>
</feature>
<accession>A0A2X4XK70</accession>
<dbReference type="AlphaFoldDB" id="A0A2X4XK70"/>
<keyword evidence="1" id="KW-0732">Signal</keyword>
<proteinExistence type="predicted"/>
<organism evidence="2 3">
    <name type="scientific">Leminorella richardii</name>
    <dbReference type="NCBI Taxonomy" id="158841"/>
    <lineage>
        <taxon>Bacteria</taxon>
        <taxon>Pseudomonadati</taxon>
        <taxon>Pseudomonadota</taxon>
        <taxon>Gammaproteobacteria</taxon>
        <taxon>Enterobacterales</taxon>
        <taxon>Budviciaceae</taxon>
        <taxon>Leminorella</taxon>
    </lineage>
</organism>